<dbReference type="Proteomes" id="UP000532373">
    <property type="component" value="Unassembled WGS sequence"/>
</dbReference>
<comment type="caution">
    <text evidence="2">The sequence shown here is derived from an EMBL/GenBank/DDBJ whole genome shotgun (WGS) entry which is preliminary data.</text>
</comment>
<sequence length="131" mass="14140">MIVLDTHALVWWVNGSSSLSKAALQAIESGLRGDGVVASSISAWEIAMLVAKGKLEFSMDVSHWLDLAGETEGFRFIPIDNVVAVRSVTLPGEFHADPADRMIVALARELGAPLVSADGKITRYPHVKSIW</sequence>
<feature type="domain" description="PIN" evidence="1">
    <location>
        <begin position="2"/>
        <end position="125"/>
    </location>
</feature>
<protein>
    <submittedName>
        <fullName evidence="2">PIN domain nuclease of toxin-antitoxin system</fullName>
    </submittedName>
</protein>
<dbReference type="PANTHER" id="PTHR36173:SF1">
    <property type="entry name" value="RIBONUCLEASE VAPC22"/>
    <property type="match status" value="1"/>
</dbReference>
<dbReference type="Gene3D" id="3.40.50.1010">
    <property type="entry name" value="5'-nuclease"/>
    <property type="match status" value="1"/>
</dbReference>
<dbReference type="EMBL" id="JACHGI010000028">
    <property type="protein sequence ID" value="MBB6470352.1"/>
    <property type="molecule type" value="Genomic_DNA"/>
</dbReference>
<dbReference type="SUPFAM" id="SSF88723">
    <property type="entry name" value="PIN domain-like"/>
    <property type="match status" value="1"/>
</dbReference>
<organism evidence="2 3">
    <name type="scientific">Aminobacter carboxidus</name>
    <dbReference type="NCBI Taxonomy" id="376165"/>
    <lineage>
        <taxon>Bacteria</taxon>
        <taxon>Pseudomonadati</taxon>
        <taxon>Pseudomonadota</taxon>
        <taxon>Alphaproteobacteria</taxon>
        <taxon>Hyphomicrobiales</taxon>
        <taxon>Phyllobacteriaceae</taxon>
        <taxon>Aminobacter</taxon>
    </lineage>
</organism>
<dbReference type="RefSeq" id="WP_184774505.1">
    <property type="nucleotide sequence ID" value="NZ_JACHGI010000028.1"/>
</dbReference>
<accession>A0A8E1WMV4</accession>
<dbReference type="AlphaFoldDB" id="A0A8E1WMV4"/>
<dbReference type="PANTHER" id="PTHR36173">
    <property type="entry name" value="RIBONUCLEASE VAPC16-RELATED"/>
    <property type="match status" value="1"/>
</dbReference>
<name>A0A8E1WMV4_9HYPH</name>
<reference evidence="2 3" key="1">
    <citation type="submission" date="2020-08" db="EMBL/GenBank/DDBJ databases">
        <title>Genomic Encyclopedia of Type Strains, Phase IV (KMG-IV): sequencing the most valuable type-strain genomes for metagenomic binning, comparative biology and taxonomic classification.</title>
        <authorList>
            <person name="Goeker M."/>
        </authorList>
    </citation>
    <scope>NUCLEOTIDE SEQUENCE [LARGE SCALE GENOMIC DNA]</scope>
    <source>
        <strain evidence="2 3">DSM 17454</strain>
    </source>
</reference>
<gene>
    <name evidence="2" type="ORF">HNQ96_006249</name>
</gene>
<dbReference type="Pfam" id="PF01850">
    <property type="entry name" value="PIN"/>
    <property type="match status" value="1"/>
</dbReference>
<evidence type="ECO:0000259" key="1">
    <source>
        <dbReference type="Pfam" id="PF01850"/>
    </source>
</evidence>
<evidence type="ECO:0000313" key="3">
    <source>
        <dbReference type="Proteomes" id="UP000532373"/>
    </source>
</evidence>
<dbReference type="InterPro" id="IPR002716">
    <property type="entry name" value="PIN_dom"/>
</dbReference>
<dbReference type="InterPro" id="IPR041705">
    <property type="entry name" value="PIN_Sll0205"/>
</dbReference>
<proteinExistence type="predicted"/>
<evidence type="ECO:0000313" key="2">
    <source>
        <dbReference type="EMBL" id="MBB6470352.1"/>
    </source>
</evidence>
<dbReference type="InterPro" id="IPR029060">
    <property type="entry name" value="PIN-like_dom_sf"/>
</dbReference>
<dbReference type="CDD" id="cd09872">
    <property type="entry name" value="PIN_Sll0205-like"/>
    <property type="match status" value="1"/>
</dbReference>
<dbReference type="InterPro" id="IPR052919">
    <property type="entry name" value="TA_system_RNase"/>
</dbReference>